<accession>A0A392R0E7</accession>
<keyword evidence="2" id="KW-1185">Reference proteome</keyword>
<dbReference type="Proteomes" id="UP000265520">
    <property type="component" value="Unassembled WGS sequence"/>
</dbReference>
<reference evidence="1 2" key="1">
    <citation type="journal article" date="2018" name="Front. Plant Sci.">
        <title>Red Clover (Trifolium pratense) and Zigzag Clover (T. medium) - A Picture of Genomic Similarities and Differences.</title>
        <authorList>
            <person name="Dluhosova J."/>
            <person name="Istvanek J."/>
            <person name="Nedelnik J."/>
            <person name="Repkova J."/>
        </authorList>
    </citation>
    <scope>NUCLEOTIDE SEQUENCE [LARGE SCALE GENOMIC DNA]</scope>
    <source>
        <strain evidence="2">cv. 10/8</strain>
        <tissue evidence="1">Leaf</tissue>
    </source>
</reference>
<organism evidence="1 2">
    <name type="scientific">Trifolium medium</name>
    <dbReference type="NCBI Taxonomy" id="97028"/>
    <lineage>
        <taxon>Eukaryota</taxon>
        <taxon>Viridiplantae</taxon>
        <taxon>Streptophyta</taxon>
        <taxon>Embryophyta</taxon>
        <taxon>Tracheophyta</taxon>
        <taxon>Spermatophyta</taxon>
        <taxon>Magnoliopsida</taxon>
        <taxon>eudicotyledons</taxon>
        <taxon>Gunneridae</taxon>
        <taxon>Pentapetalae</taxon>
        <taxon>rosids</taxon>
        <taxon>fabids</taxon>
        <taxon>Fabales</taxon>
        <taxon>Fabaceae</taxon>
        <taxon>Papilionoideae</taxon>
        <taxon>50 kb inversion clade</taxon>
        <taxon>NPAAA clade</taxon>
        <taxon>Hologalegina</taxon>
        <taxon>IRL clade</taxon>
        <taxon>Trifolieae</taxon>
        <taxon>Trifolium</taxon>
    </lineage>
</organism>
<dbReference type="AlphaFoldDB" id="A0A392R0E7"/>
<dbReference type="EMBL" id="LXQA010173498">
    <property type="protein sequence ID" value="MCI29562.1"/>
    <property type="molecule type" value="Genomic_DNA"/>
</dbReference>
<name>A0A392R0E7_9FABA</name>
<feature type="non-terminal residue" evidence="1">
    <location>
        <position position="1"/>
    </location>
</feature>
<protein>
    <submittedName>
        <fullName evidence="1">Uncharacterized protein</fullName>
    </submittedName>
</protein>
<evidence type="ECO:0000313" key="2">
    <source>
        <dbReference type="Proteomes" id="UP000265520"/>
    </source>
</evidence>
<comment type="caution">
    <text evidence="1">The sequence shown here is derived from an EMBL/GenBank/DDBJ whole genome shotgun (WGS) entry which is preliminary data.</text>
</comment>
<evidence type="ECO:0000313" key="1">
    <source>
        <dbReference type="EMBL" id="MCI29562.1"/>
    </source>
</evidence>
<proteinExistence type="predicted"/>
<sequence length="31" mass="3135">LSNIPGIATACCLGGGLGSSSQNFQHWSKIS</sequence>